<proteinExistence type="predicted"/>
<dbReference type="Proteomes" id="UP000095003">
    <property type="component" value="Unassembled WGS sequence"/>
</dbReference>
<dbReference type="PATRIC" id="fig|1432052.3.peg.5278"/>
<dbReference type="GO" id="GO:0010181">
    <property type="term" value="F:FMN binding"/>
    <property type="evidence" value="ECO:0007669"/>
    <property type="project" value="InterPro"/>
</dbReference>
<dbReference type="PANTHER" id="PTHR39201">
    <property type="entry name" value="EXPORTED PROTEIN-RELATED"/>
    <property type="match status" value="1"/>
</dbReference>
<dbReference type="GO" id="GO:0016651">
    <property type="term" value="F:oxidoreductase activity, acting on NAD(P)H"/>
    <property type="evidence" value="ECO:0007669"/>
    <property type="project" value="UniProtKB-ARBA"/>
</dbReference>
<dbReference type="InterPro" id="IPR008254">
    <property type="entry name" value="Flavodoxin/NO_synth"/>
</dbReference>
<evidence type="ECO:0000313" key="2">
    <source>
        <dbReference type="EMBL" id="ODM10391.1"/>
    </source>
</evidence>
<dbReference type="EMBL" id="MCGI01000004">
    <property type="protein sequence ID" value="ODM10391.1"/>
    <property type="molecule type" value="Genomic_DNA"/>
</dbReference>
<dbReference type="GeneID" id="93301618"/>
<evidence type="ECO:0000259" key="1">
    <source>
        <dbReference type="Pfam" id="PF12682"/>
    </source>
</evidence>
<dbReference type="Pfam" id="PF12682">
    <property type="entry name" value="Flavodoxin_4"/>
    <property type="match status" value="1"/>
</dbReference>
<dbReference type="Gene3D" id="3.40.50.360">
    <property type="match status" value="1"/>
</dbReference>
<dbReference type="SUPFAM" id="SSF52218">
    <property type="entry name" value="Flavoproteins"/>
    <property type="match status" value="1"/>
</dbReference>
<dbReference type="AlphaFoldDB" id="A0A1E3APH1"/>
<feature type="domain" description="Flavodoxin-like" evidence="1">
    <location>
        <begin position="25"/>
        <end position="167"/>
    </location>
</feature>
<dbReference type="RefSeq" id="WP_069158547.1">
    <property type="nucleotide sequence ID" value="NZ_DBFYTC010000084.1"/>
</dbReference>
<sequence>MTELIAFFSRGDENYVDGEIKTLETGNTEVVAGVIQKLTGAELFKIEPLKEYSKDYNECIAQAQSDQMQNVRPELKAYPESIEPYEAIYLGFPNYWGTMPMAVFTFLEHFDFTGKIIRPFCTHEGSGMADCLNDLINLCPDAKVEEGLVINGSRVYKSGKEIEDWVAAVGKIS</sequence>
<reference evidence="2 3" key="1">
    <citation type="submission" date="2016-07" db="EMBL/GenBank/DDBJ databases">
        <title>Characterization of isolates of Eisenbergiella tayi derived from blood cultures, using whole genome sequencing.</title>
        <authorList>
            <person name="Burdz T."/>
            <person name="Wiebe D."/>
            <person name="Huynh C."/>
            <person name="Bernard K."/>
        </authorList>
    </citation>
    <scope>NUCLEOTIDE SEQUENCE [LARGE SCALE GENOMIC DNA]</scope>
    <source>
        <strain evidence="2 3">NML 120489</strain>
    </source>
</reference>
<evidence type="ECO:0000313" key="3">
    <source>
        <dbReference type="Proteomes" id="UP000095003"/>
    </source>
</evidence>
<gene>
    <name evidence="2" type="ORF">BEH84_04763</name>
</gene>
<comment type="caution">
    <text evidence="2">The sequence shown here is derived from an EMBL/GenBank/DDBJ whole genome shotgun (WGS) entry which is preliminary data.</text>
</comment>
<name>A0A1E3APH1_9FIRM</name>
<accession>A0A1E3APH1</accession>
<dbReference type="InterPro" id="IPR029039">
    <property type="entry name" value="Flavoprotein-like_sf"/>
</dbReference>
<dbReference type="PANTHER" id="PTHR39201:SF1">
    <property type="entry name" value="FLAVODOXIN-LIKE DOMAIN-CONTAINING PROTEIN"/>
    <property type="match status" value="1"/>
</dbReference>
<organism evidence="2 3">
    <name type="scientific">Eisenbergiella tayi</name>
    <dbReference type="NCBI Taxonomy" id="1432052"/>
    <lineage>
        <taxon>Bacteria</taxon>
        <taxon>Bacillati</taxon>
        <taxon>Bacillota</taxon>
        <taxon>Clostridia</taxon>
        <taxon>Lachnospirales</taxon>
        <taxon>Lachnospiraceae</taxon>
        <taxon>Eisenbergiella</taxon>
    </lineage>
</organism>
<protein>
    <submittedName>
        <fullName evidence="2">Flavodoxin</fullName>
    </submittedName>
</protein>